<dbReference type="FunFam" id="2.40.10.10:FF:000003">
    <property type="entry name" value="Transmembrane serine protease 3"/>
    <property type="match status" value="1"/>
</dbReference>
<comment type="catalytic activity">
    <reaction evidence="1">
        <text>Preferential cleavage: Arg-|-Xaa, Lys-|-Xaa.</text>
        <dbReference type="EC" id="3.4.21.10"/>
    </reaction>
</comment>
<keyword evidence="7" id="KW-1015">Disulfide bond</keyword>
<dbReference type="PROSITE" id="PS00135">
    <property type="entry name" value="TRYPSIN_SER"/>
    <property type="match status" value="1"/>
</dbReference>
<keyword evidence="6 8" id="KW-0720">Serine protease</keyword>
<evidence type="ECO:0000313" key="12">
    <source>
        <dbReference type="Proteomes" id="UP000694420"/>
    </source>
</evidence>
<protein>
    <recommendedName>
        <fullName evidence="3">Acrosin</fullName>
        <ecNumber evidence="2">3.4.21.10</ecNumber>
    </recommendedName>
</protein>
<dbReference type="AlphaFoldDB" id="A0A8C7A322"/>
<dbReference type="InterPro" id="IPR001254">
    <property type="entry name" value="Trypsin_dom"/>
</dbReference>
<keyword evidence="5 8" id="KW-0378">Hydrolase</keyword>
<dbReference type="InterPro" id="IPR033116">
    <property type="entry name" value="TRYPSIN_SER"/>
</dbReference>
<feature type="chain" id="PRO_5034556272" description="Acrosin" evidence="9">
    <location>
        <begin position="28"/>
        <end position="347"/>
    </location>
</feature>
<reference evidence="11" key="1">
    <citation type="submission" date="2025-08" db="UniProtKB">
        <authorList>
            <consortium name="Ensembl"/>
        </authorList>
    </citation>
    <scope>IDENTIFICATION</scope>
</reference>
<evidence type="ECO:0000256" key="7">
    <source>
        <dbReference type="ARBA" id="ARBA00023157"/>
    </source>
</evidence>
<dbReference type="Ensembl" id="ENSNPET00000021786.1">
    <property type="protein sequence ID" value="ENSNPEP00000021239.1"/>
    <property type="gene ID" value="ENSNPEG00000015751.1"/>
</dbReference>
<dbReference type="GO" id="GO:0006508">
    <property type="term" value="P:proteolysis"/>
    <property type="evidence" value="ECO:0007669"/>
    <property type="project" value="UniProtKB-KW"/>
</dbReference>
<proteinExistence type="predicted"/>
<dbReference type="EC" id="3.4.21.10" evidence="2"/>
<dbReference type="Proteomes" id="UP000694420">
    <property type="component" value="Unplaced"/>
</dbReference>
<evidence type="ECO:0000256" key="3">
    <source>
        <dbReference type="ARBA" id="ARBA00017161"/>
    </source>
</evidence>
<evidence type="ECO:0000256" key="2">
    <source>
        <dbReference type="ARBA" id="ARBA00012050"/>
    </source>
</evidence>
<dbReference type="InterPro" id="IPR001314">
    <property type="entry name" value="Peptidase_S1A"/>
</dbReference>
<dbReference type="SMART" id="SM00020">
    <property type="entry name" value="Tryp_SPc"/>
    <property type="match status" value="1"/>
</dbReference>
<dbReference type="InterPro" id="IPR009003">
    <property type="entry name" value="Peptidase_S1_PA"/>
</dbReference>
<gene>
    <name evidence="11" type="primary">LOC112953970</name>
</gene>
<dbReference type="PROSITE" id="PS50240">
    <property type="entry name" value="TRYPSIN_DOM"/>
    <property type="match status" value="1"/>
</dbReference>
<dbReference type="GO" id="GO:0004252">
    <property type="term" value="F:serine-type endopeptidase activity"/>
    <property type="evidence" value="ECO:0007669"/>
    <property type="project" value="InterPro"/>
</dbReference>
<evidence type="ECO:0000256" key="9">
    <source>
        <dbReference type="SAM" id="SignalP"/>
    </source>
</evidence>
<evidence type="ECO:0000256" key="5">
    <source>
        <dbReference type="ARBA" id="ARBA00022801"/>
    </source>
</evidence>
<evidence type="ECO:0000256" key="1">
    <source>
        <dbReference type="ARBA" id="ARBA00001656"/>
    </source>
</evidence>
<evidence type="ECO:0000256" key="6">
    <source>
        <dbReference type="ARBA" id="ARBA00022825"/>
    </source>
</evidence>
<dbReference type="SUPFAM" id="SSF50494">
    <property type="entry name" value="Trypsin-like serine proteases"/>
    <property type="match status" value="1"/>
</dbReference>
<dbReference type="GO" id="GO:0007340">
    <property type="term" value="P:acrosome reaction"/>
    <property type="evidence" value="ECO:0007669"/>
    <property type="project" value="TreeGrafter"/>
</dbReference>
<dbReference type="InterPro" id="IPR043504">
    <property type="entry name" value="Peptidase_S1_PA_chymotrypsin"/>
</dbReference>
<evidence type="ECO:0000313" key="11">
    <source>
        <dbReference type="Ensembl" id="ENSNPEP00000021239.1"/>
    </source>
</evidence>
<name>A0A8C7A322_NOTPE</name>
<evidence type="ECO:0000256" key="8">
    <source>
        <dbReference type="RuleBase" id="RU363034"/>
    </source>
</evidence>
<dbReference type="Pfam" id="PF00089">
    <property type="entry name" value="Trypsin"/>
    <property type="match status" value="1"/>
</dbReference>
<keyword evidence="4 8" id="KW-0645">Protease</keyword>
<feature type="signal peptide" evidence="9">
    <location>
        <begin position="1"/>
        <end position="27"/>
    </location>
</feature>
<evidence type="ECO:0000256" key="4">
    <source>
        <dbReference type="ARBA" id="ARBA00022670"/>
    </source>
</evidence>
<accession>A0A8C7A322</accession>
<evidence type="ECO:0000259" key="10">
    <source>
        <dbReference type="PROSITE" id="PS50240"/>
    </source>
</evidence>
<dbReference type="Gene3D" id="2.40.10.10">
    <property type="entry name" value="Trypsin-like serine proteases"/>
    <property type="match status" value="2"/>
</dbReference>
<sequence>SSCLVPLAKMKLLLLLLLLAACWPVWGCGVRTVSSYNNTMRVVGGWNAQPGSWPWIVSIQVPWAEGTGHICGGSLITAEWVLTAAHCFINASYVELWRLVIGTSNLYELGPEAQVRYIKTLIIHEHYNNVTHVHDLALLQLDQPVQCNYYVQLACVADSSVQVSKLSPCYVGGWGAMYEGARSLGRTKILPYILQEALVNLIDIRICNRSDWNAWIIEKTHLCAGFPQGGTGTCQGDSGGPLICKDQIGDFYWLVGVTSWGKGCARPQLPGVYSSVQHYYNWIVSHISAAQESSWRWGHSSSGFNQFYKPVPTQSYRPNPCPYPRHKLVEFFTGVEQLLNTLKRNRP</sequence>
<dbReference type="PROSITE" id="PS00134">
    <property type="entry name" value="TRYPSIN_HIS"/>
    <property type="match status" value="1"/>
</dbReference>
<dbReference type="CDD" id="cd00190">
    <property type="entry name" value="Tryp_SPc"/>
    <property type="match status" value="1"/>
</dbReference>
<dbReference type="InterPro" id="IPR018114">
    <property type="entry name" value="TRYPSIN_HIS"/>
</dbReference>
<keyword evidence="9" id="KW-0732">Signal</keyword>
<dbReference type="PRINTS" id="PR00722">
    <property type="entry name" value="CHYMOTRYPSIN"/>
</dbReference>
<keyword evidence="12" id="KW-1185">Reference proteome</keyword>
<dbReference type="PANTHER" id="PTHR24252">
    <property type="entry name" value="ACROSIN-RELATED"/>
    <property type="match status" value="1"/>
</dbReference>
<feature type="domain" description="Peptidase S1" evidence="10">
    <location>
        <begin position="42"/>
        <end position="288"/>
    </location>
</feature>
<dbReference type="PANTHER" id="PTHR24252:SF8">
    <property type="entry name" value="ACROSIN"/>
    <property type="match status" value="1"/>
</dbReference>
<organism evidence="11 12">
    <name type="scientific">Nothoprocta perdicaria</name>
    <name type="common">Chilean tinamou</name>
    <name type="synonym">Crypturus perdicarius</name>
    <dbReference type="NCBI Taxonomy" id="30464"/>
    <lineage>
        <taxon>Eukaryota</taxon>
        <taxon>Metazoa</taxon>
        <taxon>Chordata</taxon>
        <taxon>Craniata</taxon>
        <taxon>Vertebrata</taxon>
        <taxon>Euteleostomi</taxon>
        <taxon>Archelosauria</taxon>
        <taxon>Archosauria</taxon>
        <taxon>Dinosauria</taxon>
        <taxon>Saurischia</taxon>
        <taxon>Theropoda</taxon>
        <taxon>Coelurosauria</taxon>
        <taxon>Aves</taxon>
        <taxon>Palaeognathae</taxon>
        <taxon>Tinamiformes</taxon>
        <taxon>Tinamidae</taxon>
        <taxon>Nothoprocta</taxon>
    </lineage>
</organism>
<reference evidence="11" key="2">
    <citation type="submission" date="2025-09" db="UniProtKB">
        <authorList>
            <consortium name="Ensembl"/>
        </authorList>
    </citation>
    <scope>IDENTIFICATION</scope>
</reference>